<comment type="caution">
    <text evidence="1">The sequence shown here is derived from an EMBL/GenBank/DDBJ whole genome shotgun (WGS) entry which is preliminary data.</text>
</comment>
<name>A0A7J7IAV0_CAMSI</name>
<dbReference type="EMBL" id="JACBKZ010000001">
    <property type="protein sequence ID" value="KAF5962070.1"/>
    <property type="molecule type" value="Genomic_DNA"/>
</dbReference>
<gene>
    <name evidence="1" type="ORF">HYC85_003279</name>
</gene>
<dbReference type="Proteomes" id="UP000593564">
    <property type="component" value="Unassembled WGS sequence"/>
</dbReference>
<evidence type="ECO:0000313" key="1">
    <source>
        <dbReference type="EMBL" id="KAF5962070.1"/>
    </source>
</evidence>
<dbReference type="AlphaFoldDB" id="A0A7J7IAV0"/>
<reference evidence="2" key="1">
    <citation type="journal article" date="2020" name="Nat. Commun.">
        <title>Genome assembly of wild tea tree DASZ reveals pedigree and selection history of tea varieties.</title>
        <authorList>
            <person name="Zhang W."/>
            <person name="Zhang Y."/>
            <person name="Qiu H."/>
            <person name="Guo Y."/>
            <person name="Wan H."/>
            <person name="Zhang X."/>
            <person name="Scossa F."/>
            <person name="Alseekh S."/>
            <person name="Zhang Q."/>
            <person name="Wang P."/>
            <person name="Xu L."/>
            <person name="Schmidt M.H."/>
            <person name="Jia X."/>
            <person name="Li D."/>
            <person name="Zhu A."/>
            <person name="Guo F."/>
            <person name="Chen W."/>
            <person name="Ni D."/>
            <person name="Usadel B."/>
            <person name="Fernie A.R."/>
            <person name="Wen W."/>
        </authorList>
    </citation>
    <scope>NUCLEOTIDE SEQUENCE [LARGE SCALE GENOMIC DNA]</scope>
    <source>
        <strain evidence="2">cv. G240</strain>
    </source>
</reference>
<evidence type="ECO:0000313" key="2">
    <source>
        <dbReference type="Proteomes" id="UP000593564"/>
    </source>
</evidence>
<reference evidence="1 2" key="2">
    <citation type="submission" date="2020-07" db="EMBL/GenBank/DDBJ databases">
        <title>Genome assembly of wild tea tree DASZ reveals pedigree and selection history of tea varieties.</title>
        <authorList>
            <person name="Zhang W."/>
        </authorList>
    </citation>
    <scope>NUCLEOTIDE SEQUENCE [LARGE SCALE GENOMIC DNA]</scope>
    <source>
        <strain evidence="2">cv. G240</strain>
        <tissue evidence="1">Leaf</tissue>
    </source>
</reference>
<keyword evidence="2" id="KW-1185">Reference proteome</keyword>
<protein>
    <submittedName>
        <fullName evidence="1">Uncharacterized protein</fullName>
    </submittedName>
</protein>
<accession>A0A7J7IAV0</accession>
<proteinExistence type="predicted"/>
<organism evidence="1 2">
    <name type="scientific">Camellia sinensis</name>
    <name type="common">Tea plant</name>
    <name type="synonym">Thea sinensis</name>
    <dbReference type="NCBI Taxonomy" id="4442"/>
    <lineage>
        <taxon>Eukaryota</taxon>
        <taxon>Viridiplantae</taxon>
        <taxon>Streptophyta</taxon>
        <taxon>Embryophyta</taxon>
        <taxon>Tracheophyta</taxon>
        <taxon>Spermatophyta</taxon>
        <taxon>Magnoliopsida</taxon>
        <taxon>eudicotyledons</taxon>
        <taxon>Gunneridae</taxon>
        <taxon>Pentapetalae</taxon>
        <taxon>asterids</taxon>
        <taxon>Ericales</taxon>
        <taxon>Theaceae</taxon>
        <taxon>Camellia</taxon>
    </lineage>
</organism>
<sequence>MVCLCTSDTMFFYNNAYIRQPTQFLCGHTPIHFKMYTSYQGKCLYVVYVHNSAPRPHRVKMLPTPILSFIHDQRPV</sequence>